<dbReference type="InterPro" id="IPR022275">
    <property type="entry name" value="NHPM_bacteriocin_SS_HylD"/>
</dbReference>
<dbReference type="AlphaFoldDB" id="A0A1V2H2D6"/>
<comment type="subcellular location">
    <subcellularLocation>
        <location evidence="1">Membrane</location>
        <topology evidence="1">Single-pass membrane protein</topology>
    </subcellularLocation>
</comment>
<keyword evidence="4 6" id="KW-0472">Membrane</keyword>
<proteinExistence type="predicted"/>
<name>A0A1V2H2D6_9PROT</name>
<evidence type="ECO:0000256" key="2">
    <source>
        <dbReference type="ARBA" id="ARBA00022692"/>
    </source>
</evidence>
<keyword evidence="8" id="KW-1185">Reference proteome</keyword>
<keyword evidence="3 6" id="KW-1133">Transmembrane helix</keyword>
<evidence type="ECO:0000256" key="1">
    <source>
        <dbReference type="ARBA" id="ARBA00004167"/>
    </source>
</evidence>
<evidence type="ECO:0000313" key="8">
    <source>
        <dbReference type="Proteomes" id="UP000188879"/>
    </source>
</evidence>
<accession>A0A1V2H2D6</accession>
<evidence type="ECO:0000256" key="6">
    <source>
        <dbReference type="SAM" id="Phobius"/>
    </source>
</evidence>
<reference evidence="7 8" key="1">
    <citation type="submission" date="2016-10" db="EMBL/GenBank/DDBJ databases">
        <title>Draft Genome sequence of Roseomonas sp. strain M3.</title>
        <authorList>
            <person name="Subhash Y."/>
            <person name="Lee S."/>
        </authorList>
    </citation>
    <scope>NUCLEOTIDE SEQUENCE [LARGE SCALE GENOMIC DNA]</scope>
    <source>
        <strain evidence="7 8">M3</strain>
    </source>
</reference>
<keyword evidence="2 6" id="KW-0812">Transmembrane</keyword>
<dbReference type="PANTHER" id="PTHR30386">
    <property type="entry name" value="MEMBRANE FUSION SUBUNIT OF EMRAB-TOLC MULTIDRUG EFFLUX PUMP"/>
    <property type="match status" value="1"/>
</dbReference>
<dbReference type="Proteomes" id="UP000188879">
    <property type="component" value="Unassembled WGS sequence"/>
</dbReference>
<feature type="coiled-coil region" evidence="5">
    <location>
        <begin position="183"/>
        <end position="210"/>
    </location>
</feature>
<dbReference type="EMBL" id="MLCO01000114">
    <property type="protein sequence ID" value="ONG53154.1"/>
    <property type="molecule type" value="Genomic_DNA"/>
</dbReference>
<evidence type="ECO:0000313" key="7">
    <source>
        <dbReference type="EMBL" id="ONG53154.1"/>
    </source>
</evidence>
<organism evidence="7 8">
    <name type="scientific">Teichococcus deserti</name>
    <dbReference type="NCBI Taxonomy" id="1817963"/>
    <lineage>
        <taxon>Bacteria</taxon>
        <taxon>Pseudomonadati</taxon>
        <taxon>Pseudomonadota</taxon>
        <taxon>Alphaproteobacteria</taxon>
        <taxon>Acetobacterales</taxon>
        <taxon>Roseomonadaceae</taxon>
        <taxon>Roseomonas</taxon>
    </lineage>
</organism>
<gene>
    <name evidence="7" type="ORF">BKE38_13300</name>
</gene>
<dbReference type="InterPro" id="IPR050739">
    <property type="entry name" value="MFP"/>
</dbReference>
<dbReference type="NCBIfam" id="TIGR03794">
    <property type="entry name" value="NHLM_micro_HlyD"/>
    <property type="match status" value="1"/>
</dbReference>
<dbReference type="GO" id="GO:0016020">
    <property type="term" value="C:membrane"/>
    <property type="evidence" value="ECO:0007669"/>
    <property type="project" value="UniProtKB-SubCell"/>
</dbReference>
<feature type="transmembrane region" description="Helical" evidence="6">
    <location>
        <begin position="29"/>
        <end position="50"/>
    </location>
</feature>
<comment type="caution">
    <text evidence="7">The sequence shown here is derived from an EMBL/GenBank/DDBJ whole genome shotgun (WGS) entry which is preliminary data.</text>
</comment>
<evidence type="ECO:0000256" key="4">
    <source>
        <dbReference type="ARBA" id="ARBA00023136"/>
    </source>
</evidence>
<dbReference type="PANTHER" id="PTHR30386:SF26">
    <property type="entry name" value="TRANSPORT PROTEIN COMB"/>
    <property type="match status" value="1"/>
</dbReference>
<evidence type="ECO:0000256" key="3">
    <source>
        <dbReference type="ARBA" id="ARBA00022989"/>
    </source>
</evidence>
<sequence length="423" mass="44707">MSGGFGSAGLVRPPSPEQLDRVLRVTPSLAWPALVLMVALLLAGLAWSFLSTAAVKTVAQGVLLSAGGVGDVVAPATGRLRQLLALPGERVAAGQPVALLDQPELEADLSRRRTEAATLDDQEARIRAFLDGEAAARGRLAGAREQSLRERRAALAALEATMAEMASIQQGLFARGLGTRERFLAARQQAQEVQSQRSEAEAALVQIAAEAEAERIRGARELLDLGVRRAAVAREIAWTEAELARRGQVLAPAEGLLVEQVANPGERIEAGAPVLRFLAGSASEADSLVGLLYVPPADGKRVRPGMRVQVIPSTIRVQRDGFIEGEILSVSPIAATREGIQRTLRNSALVEQLTRQGAPVQATVRLARDAATPSGYRWSTGSGPELAIGNGTPAEGRIVVDDIPLIALLLPEAETLLARLGLR</sequence>
<keyword evidence="5" id="KW-0175">Coiled coil</keyword>
<protein>
    <submittedName>
        <fullName evidence="7">NHLP bacteriocin system secretion protein</fullName>
    </submittedName>
</protein>
<dbReference type="RefSeq" id="WP_076957840.1">
    <property type="nucleotide sequence ID" value="NZ_MLCO01000114.1"/>
</dbReference>
<evidence type="ECO:0000256" key="5">
    <source>
        <dbReference type="SAM" id="Coils"/>
    </source>
</evidence>